<evidence type="ECO:0000256" key="1">
    <source>
        <dbReference type="SAM" id="Coils"/>
    </source>
</evidence>
<dbReference type="InterPro" id="IPR001173">
    <property type="entry name" value="Glyco_trans_2-like"/>
</dbReference>
<dbReference type="Proteomes" id="UP001321486">
    <property type="component" value="Chromosome"/>
</dbReference>
<feature type="domain" description="Glycosyltransferase 2-like" evidence="2">
    <location>
        <begin position="9"/>
        <end position="116"/>
    </location>
</feature>
<dbReference type="Pfam" id="PF00535">
    <property type="entry name" value="Glycos_transf_2"/>
    <property type="match status" value="1"/>
</dbReference>
<evidence type="ECO:0000259" key="2">
    <source>
        <dbReference type="Pfam" id="PF00535"/>
    </source>
</evidence>
<dbReference type="Gene3D" id="3.90.550.10">
    <property type="entry name" value="Spore Coat Polysaccharide Biosynthesis Protein SpsA, Chain A"/>
    <property type="match status" value="1"/>
</dbReference>
<dbReference type="CDD" id="cd04186">
    <property type="entry name" value="GT_2_like_c"/>
    <property type="match status" value="1"/>
</dbReference>
<dbReference type="EMBL" id="AP027732">
    <property type="protein sequence ID" value="BDZ51509.1"/>
    <property type="molecule type" value="Genomic_DNA"/>
</dbReference>
<feature type="coiled-coil region" evidence="1">
    <location>
        <begin position="318"/>
        <end position="359"/>
    </location>
</feature>
<evidence type="ECO:0000313" key="4">
    <source>
        <dbReference type="Proteomes" id="UP001321486"/>
    </source>
</evidence>
<dbReference type="InterPro" id="IPR029044">
    <property type="entry name" value="Nucleotide-diphossugar_trans"/>
</dbReference>
<protein>
    <recommendedName>
        <fullName evidence="2">Glycosyltransferase 2-like domain-containing protein</fullName>
    </recommendedName>
</protein>
<accession>A0ABM8GSQ6</accession>
<evidence type="ECO:0000313" key="3">
    <source>
        <dbReference type="EMBL" id="BDZ51509.1"/>
    </source>
</evidence>
<reference evidence="4" key="1">
    <citation type="journal article" date="2019" name="Int. J. Syst. Evol. Microbiol.">
        <title>The Global Catalogue of Microorganisms (GCM) 10K type strain sequencing project: providing services to taxonomists for standard genome sequencing and annotation.</title>
        <authorList>
            <consortium name="The Broad Institute Genomics Platform"/>
            <consortium name="The Broad Institute Genome Sequencing Center for Infectious Disease"/>
            <person name="Wu L."/>
            <person name="Ma J."/>
        </authorList>
    </citation>
    <scope>NUCLEOTIDE SEQUENCE [LARGE SCALE GENOMIC DNA]</scope>
    <source>
        <strain evidence="4">NBRC 108728</strain>
    </source>
</reference>
<keyword evidence="1" id="KW-0175">Coiled coil</keyword>
<dbReference type="SUPFAM" id="SSF53448">
    <property type="entry name" value="Nucleotide-diphospho-sugar transferases"/>
    <property type="match status" value="1"/>
</dbReference>
<proteinExistence type="predicted"/>
<gene>
    <name evidence="3" type="ORF">GCM10025867_37500</name>
</gene>
<sequence>MILAWRLVEELERCVRAVRSQEGDFLLEVVVVVNGAPEAVQEAARRSAPDRLLVSETNLGYGGGCTLGIDAVDTDYVVLLNDDAVPEAGWLQALVGAAEADETIAAVSSLLLNDDGTIQEAGCRVVAHGATHPIAGGLTVEAAREAGLLVTHDVDYGSGAALLLRRSAVAAVGGFDKRYEPAYYEDVDLQFRLHLAGHRVVVEPSAVAVHSSGLSTAGSSTYYRDFLSSRALELFQERWAEVLERLPEASADAPGLAPVAEFGVAERPASRNDEPSVVFTGLEAEFERWAFERLAFADDRQRHTQDTLDLAARRQALAEVTQAELLRLRDELAHLRAQHRELGETANALRRRVDQFESNPVRRAARKALGRSN</sequence>
<dbReference type="PANTHER" id="PTHR43179:SF7">
    <property type="entry name" value="RHAMNOSYLTRANSFERASE WBBL"/>
    <property type="match status" value="1"/>
</dbReference>
<name>A0ABM8GSQ6_9MICO</name>
<dbReference type="PANTHER" id="PTHR43179">
    <property type="entry name" value="RHAMNOSYLTRANSFERASE WBBL"/>
    <property type="match status" value="1"/>
</dbReference>
<organism evidence="3 4">
    <name type="scientific">Frondihabitans sucicola</name>
    <dbReference type="NCBI Taxonomy" id="1268041"/>
    <lineage>
        <taxon>Bacteria</taxon>
        <taxon>Bacillati</taxon>
        <taxon>Actinomycetota</taxon>
        <taxon>Actinomycetes</taxon>
        <taxon>Micrococcales</taxon>
        <taxon>Microbacteriaceae</taxon>
        <taxon>Frondihabitans</taxon>
    </lineage>
</organism>
<keyword evidence="4" id="KW-1185">Reference proteome</keyword>